<reference evidence="1 2" key="1">
    <citation type="submission" date="2015-07" db="EMBL/GenBank/DDBJ databases">
        <authorList>
            <person name="Noorani M."/>
        </authorList>
    </citation>
    <scope>NUCLEOTIDE SEQUENCE [LARGE SCALE GENOMIC DNA]</scope>
    <source>
        <strain evidence="2">ATCC 25104 / DSM 625 / JCM 10724 / NBRC 103206 / NCIMB 11243 / YT-1</strain>
    </source>
</reference>
<name>A0A0N0BL49_THEAQ</name>
<evidence type="ECO:0000313" key="1">
    <source>
        <dbReference type="EMBL" id="KOX89004.1"/>
    </source>
</evidence>
<dbReference type="Proteomes" id="UP000037685">
    <property type="component" value="Unassembled WGS sequence"/>
</dbReference>
<evidence type="ECO:0000313" key="2">
    <source>
        <dbReference type="Proteomes" id="UP000037685"/>
    </source>
</evidence>
<protein>
    <recommendedName>
        <fullName evidence="3">Creatinase N-terminal domain-containing protein</fullName>
    </recommendedName>
</protein>
<dbReference type="EMBL" id="LHCI01000106">
    <property type="protein sequence ID" value="KOX89004.1"/>
    <property type="molecule type" value="Genomic_DNA"/>
</dbReference>
<dbReference type="PATRIC" id="fig|271.14.peg.236"/>
<gene>
    <name evidence="1" type="ORF">BVI061214_00147</name>
</gene>
<dbReference type="RefSeq" id="WP_156303194.1">
    <property type="nucleotide sequence ID" value="NZ_LHCI01000106.1"/>
</dbReference>
<accession>A0A0N0BL49</accession>
<comment type="caution">
    <text evidence="1">The sequence shown here is derived from an EMBL/GenBank/DDBJ whole genome shotgun (WGS) entry which is preliminary data.</text>
</comment>
<evidence type="ECO:0008006" key="3">
    <source>
        <dbReference type="Google" id="ProtNLM"/>
    </source>
</evidence>
<sequence length="54" mass="6431">MDPEAWNRLRRFMEEMGFGRFFVARPENFAWLLGGENTYRLQVGEEVLDYACVL</sequence>
<proteinExistence type="predicted"/>
<organism evidence="1 2">
    <name type="scientific">Thermus aquaticus</name>
    <dbReference type="NCBI Taxonomy" id="271"/>
    <lineage>
        <taxon>Bacteria</taxon>
        <taxon>Thermotogati</taxon>
        <taxon>Deinococcota</taxon>
        <taxon>Deinococci</taxon>
        <taxon>Thermales</taxon>
        <taxon>Thermaceae</taxon>
        <taxon>Thermus</taxon>
    </lineage>
</organism>
<dbReference type="AlphaFoldDB" id="A0A0N0BL49"/>